<comment type="caution">
    <text evidence="2">The sequence shown here is derived from an EMBL/GenBank/DDBJ whole genome shotgun (WGS) entry which is preliminary data.</text>
</comment>
<sequence>MVDLVATSLVSHGASWDFVLSDFLLLGASREVPTVVIDNCSSSFLLMRQRTLLWELLLPRNCTKKVHVQQDLLPVDTGKSMLMIDLGAGELRPVAEEDVALDDNINVVSASQSIDVVVVVDDTHDGVVPDVGRCEGDVVDIGNLGNDSRDDKEVIKSANTFELLVEAIEGQEGLVLSPKKSRLAAGGVANLMNQLKPKQKGPKKKNGKGSKQKQGGAISSDLVKHFSSSLGVVDTNVIGVSDGLLRDILGVELSAEMKNSLVAPVTQ</sequence>
<accession>A0ABR2SSP0</accession>
<name>A0ABR2SSP0_9ROSI</name>
<proteinExistence type="predicted"/>
<dbReference type="Proteomes" id="UP001396334">
    <property type="component" value="Unassembled WGS sequence"/>
</dbReference>
<organism evidence="2 3">
    <name type="scientific">Hibiscus sabdariffa</name>
    <name type="common">roselle</name>
    <dbReference type="NCBI Taxonomy" id="183260"/>
    <lineage>
        <taxon>Eukaryota</taxon>
        <taxon>Viridiplantae</taxon>
        <taxon>Streptophyta</taxon>
        <taxon>Embryophyta</taxon>
        <taxon>Tracheophyta</taxon>
        <taxon>Spermatophyta</taxon>
        <taxon>Magnoliopsida</taxon>
        <taxon>eudicotyledons</taxon>
        <taxon>Gunneridae</taxon>
        <taxon>Pentapetalae</taxon>
        <taxon>rosids</taxon>
        <taxon>malvids</taxon>
        <taxon>Malvales</taxon>
        <taxon>Malvaceae</taxon>
        <taxon>Malvoideae</taxon>
        <taxon>Hibiscus</taxon>
    </lineage>
</organism>
<dbReference type="EMBL" id="JBBPBN010000012">
    <property type="protein sequence ID" value="KAK9027969.1"/>
    <property type="molecule type" value="Genomic_DNA"/>
</dbReference>
<evidence type="ECO:0000256" key="1">
    <source>
        <dbReference type="SAM" id="MobiDB-lite"/>
    </source>
</evidence>
<evidence type="ECO:0000313" key="2">
    <source>
        <dbReference type="EMBL" id="KAK9027969.1"/>
    </source>
</evidence>
<gene>
    <name evidence="2" type="ORF">V6N11_067785</name>
</gene>
<keyword evidence="3" id="KW-1185">Reference proteome</keyword>
<evidence type="ECO:0000313" key="3">
    <source>
        <dbReference type="Proteomes" id="UP001396334"/>
    </source>
</evidence>
<protein>
    <submittedName>
        <fullName evidence="2">Uncharacterized protein</fullName>
    </submittedName>
</protein>
<feature type="compositionally biased region" description="Basic residues" evidence="1">
    <location>
        <begin position="197"/>
        <end position="211"/>
    </location>
</feature>
<reference evidence="2 3" key="1">
    <citation type="journal article" date="2024" name="G3 (Bethesda)">
        <title>Genome assembly of Hibiscus sabdariffa L. provides insights into metabolisms of medicinal natural products.</title>
        <authorList>
            <person name="Kim T."/>
        </authorList>
    </citation>
    <scope>NUCLEOTIDE SEQUENCE [LARGE SCALE GENOMIC DNA]</scope>
    <source>
        <strain evidence="2">TK-2024</strain>
        <tissue evidence="2">Old leaves</tissue>
    </source>
</reference>
<feature type="region of interest" description="Disordered" evidence="1">
    <location>
        <begin position="191"/>
        <end position="216"/>
    </location>
</feature>